<feature type="domain" description="Reverse transcriptase zinc-binding" evidence="2">
    <location>
        <begin position="1"/>
        <end position="64"/>
    </location>
</feature>
<evidence type="ECO:0000259" key="2">
    <source>
        <dbReference type="Pfam" id="PF13966"/>
    </source>
</evidence>
<dbReference type="InterPro" id="IPR026960">
    <property type="entry name" value="RVT-Znf"/>
</dbReference>
<organism evidence="3 4">
    <name type="scientific">Solanum verrucosum</name>
    <dbReference type="NCBI Taxonomy" id="315347"/>
    <lineage>
        <taxon>Eukaryota</taxon>
        <taxon>Viridiplantae</taxon>
        <taxon>Streptophyta</taxon>
        <taxon>Embryophyta</taxon>
        <taxon>Tracheophyta</taxon>
        <taxon>Spermatophyta</taxon>
        <taxon>Magnoliopsida</taxon>
        <taxon>eudicotyledons</taxon>
        <taxon>Gunneridae</taxon>
        <taxon>Pentapetalae</taxon>
        <taxon>asterids</taxon>
        <taxon>lamiids</taxon>
        <taxon>Solanales</taxon>
        <taxon>Solanaceae</taxon>
        <taxon>Solanoideae</taxon>
        <taxon>Solaneae</taxon>
        <taxon>Solanum</taxon>
    </lineage>
</organism>
<keyword evidence="1" id="KW-0732">Signal</keyword>
<protein>
    <recommendedName>
        <fullName evidence="2">Reverse transcriptase zinc-binding domain-containing protein</fullName>
    </recommendedName>
</protein>
<dbReference type="Pfam" id="PF13966">
    <property type="entry name" value="zf-RVT"/>
    <property type="match status" value="1"/>
</dbReference>
<dbReference type="Proteomes" id="UP001234989">
    <property type="component" value="Chromosome 1"/>
</dbReference>
<accession>A0AAF0PR75</accession>
<reference evidence="3" key="1">
    <citation type="submission" date="2023-08" db="EMBL/GenBank/DDBJ databases">
        <title>A de novo genome assembly of Solanum verrucosum Schlechtendal, a Mexican diploid species geographically isolated from the other diploid A-genome species in potato relatives.</title>
        <authorList>
            <person name="Hosaka K."/>
        </authorList>
    </citation>
    <scope>NUCLEOTIDE SEQUENCE</scope>
    <source>
        <tissue evidence="3">Young leaves</tissue>
    </source>
</reference>
<evidence type="ECO:0000313" key="4">
    <source>
        <dbReference type="Proteomes" id="UP001234989"/>
    </source>
</evidence>
<feature type="chain" id="PRO_5042086933" description="Reverse transcriptase zinc-binding domain-containing protein" evidence="1">
    <location>
        <begin position="26"/>
        <end position="93"/>
    </location>
</feature>
<dbReference type="EMBL" id="CP133612">
    <property type="protein sequence ID" value="WMV08405.1"/>
    <property type="molecule type" value="Genomic_DNA"/>
</dbReference>
<feature type="signal peptide" evidence="1">
    <location>
        <begin position="1"/>
        <end position="25"/>
    </location>
</feature>
<evidence type="ECO:0000313" key="3">
    <source>
        <dbReference type="EMBL" id="WMV08405.1"/>
    </source>
</evidence>
<proteinExistence type="predicted"/>
<sequence length="93" mass="11066">MIWKVKIPFKIACFTWLLANQAALTQHNLMKRVMQICSKCWSCECEVETINHLFLHCRETAKLWQIFINLRGINWTMPRNIKEALACWNRDGN</sequence>
<dbReference type="AlphaFoldDB" id="A0AAF0PR75"/>
<evidence type="ECO:0000256" key="1">
    <source>
        <dbReference type="SAM" id="SignalP"/>
    </source>
</evidence>
<gene>
    <name evidence="3" type="ORF">MTR67_001790</name>
</gene>
<name>A0AAF0PR75_SOLVR</name>
<keyword evidence="4" id="KW-1185">Reference proteome</keyword>